<proteinExistence type="predicted"/>
<reference evidence="1" key="1">
    <citation type="journal article" date="2020" name="Stud. Mycol.">
        <title>101 Dothideomycetes genomes: a test case for predicting lifestyles and emergence of pathogens.</title>
        <authorList>
            <person name="Haridas S."/>
            <person name="Albert R."/>
            <person name="Binder M."/>
            <person name="Bloem J."/>
            <person name="Labutti K."/>
            <person name="Salamov A."/>
            <person name="Andreopoulos B."/>
            <person name="Baker S."/>
            <person name="Barry K."/>
            <person name="Bills G."/>
            <person name="Bluhm B."/>
            <person name="Cannon C."/>
            <person name="Castanera R."/>
            <person name="Culley D."/>
            <person name="Daum C."/>
            <person name="Ezra D."/>
            <person name="Gonzalez J."/>
            <person name="Henrissat B."/>
            <person name="Kuo A."/>
            <person name="Liang C."/>
            <person name="Lipzen A."/>
            <person name="Lutzoni F."/>
            <person name="Magnuson J."/>
            <person name="Mondo S."/>
            <person name="Nolan M."/>
            <person name="Ohm R."/>
            <person name="Pangilinan J."/>
            <person name="Park H.-J."/>
            <person name="Ramirez L."/>
            <person name="Alfaro M."/>
            <person name="Sun H."/>
            <person name="Tritt A."/>
            <person name="Yoshinaga Y."/>
            <person name="Zwiers L.-H."/>
            <person name="Turgeon B."/>
            <person name="Goodwin S."/>
            <person name="Spatafora J."/>
            <person name="Crous P."/>
            <person name="Grigoriev I."/>
        </authorList>
    </citation>
    <scope>NUCLEOTIDE SEQUENCE</scope>
    <source>
        <strain evidence="1">ATCC 200398</strain>
    </source>
</reference>
<accession>A0ACB6QRS5</accession>
<name>A0ACB6QRS5_9PLEO</name>
<evidence type="ECO:0000313" key="2">
    <source>
        <dbReference type="Proteomes" id="UP000799755"/>
    </source>
</evidence>
<evidence type="ECO:0000313" key="1">
    <source>
        <dbReference type="EMBL" id="KAF2469601.1"/>
    </source>
</evidence>
<dbReference type="EMBL" id="MU003511">
    <property type="protein sequence ID" value="KAF2469601.1"/>
    <property type="molecule type" value="Genomic_DNA"/>
</dbReference>
<protein>
    <submittedName>
        <fullName evidence="1">Uncharacterized protein</fullName>
    </submittedName>
</protein>
<sequence>MERVMSRRAAFDQALADFATKVAEYSMKAVDGRSYVLVEKLQKWMRDTNRTTKLGNKYVTNMDLLLHAAYHERRHFPPIEPSRILDPGRNCCVIVFCILLDLELGHLIDEFSKKTIIDARLPEDLSSLKRKLSPLQTGDEVAERFNERQWRFCPAIFGLYMEAEYFENRIIPICRKTHLNKGGTARVWRICMQSEFVDKTLKNILDEDSSAKYEDRDFGTCYIFALKTFEEGRFRYYENEKTAFDGLRSNRGVIRRLGCYSHRNLLPSAPSNGQANGGSSSMTVKDTKNLLLEYGTYDLRLIFGHQLPPVFPMEILDFWKALFEVADAVYGIHEFETGGTDFYGWHADIKPENIIFVRGKYKLADPGFARFKKAQDKGAAKQIRIHGGTDTYGAPEVRSQEDVTQTIDTWSLGCVFSLAATWVILGYAGVIQFQRVREKALYALLATIYTDDHPLLVSQGVKNEAKPTKLDCFHNGTEVLSEVASWHAFLRNSVRKTDPITEEVLNLIDNKMLLRDPSQRIESRLLCEELRRIVTLARKVFQDTIAAEPADTQDRLKQIEGLLLEIENESAKKVIEADPPEPTRAFTRGLSMDRDALKVQMEQAALKQTSHRFETTAVPRATTPASEVVFNKPKIVTSDTMGVKEVIHRPETASESIGMSTAEKRKSLRQSTFGTPPRTNTGATNQTYPKAHEEPPTHACQNVIQARERMDLERKRKGPPP</sequence>
<dbReference type="Proteomes" id="UP000799755">
    <property type="component" value="Unassembled WGS sequence"/>
</dbReference>
<comment type="caution">
    <text evidence="1">The sequence shown here is derived from an EMBL/GenBank/DDBJ whole genome shotgun (WGS) entry which is preliminary data.</text>
</comment>
<keyword evidence="2" id="KW-1185">Reference proteome</keyword>
<gene>
    <name evidence="1" type="ORF">BDR25DRAFT_46338</name>
</gene>
<organism evidence="1 2">
    <name type="scientific">Lindgomyces ingoldianus</name>
    <dbReference type="NCBI Taxonomy" id="673940"/>
    <lineage>
        <taxon>Eukaryota</taxon>
        <taxon>Fungi</taxon>
        <taxon>Dikarya</taxon>
        <taxon>Ascomycota</taxon>
        <taxon>Pezizomycotina</taxon>
        <taxon>Dothideomycetes</taxon>
        <taxon>Pleosporomycetidae</taxon>
        <taxon>Pleosporales</taxon>
        <taxon>Lindgomycetaceae</taxon>
        <taxon>Lindgomyces</taxon>
    </lineage>
</organism>